<proteinExistence type="inferred from homology"/>
<dbReference type="Pfam" id="PF03466">
    <property type="entry name" value="LysR_substrate"/>
    <property type="match status" value="1"/>
</dbReference>
<dbReference type="GO" id="GO:0006355">
    <property type="term" value="P:regulation of DNA-templated transcription"/>
    <property type="evidence" value="ECO:0007669"/>
    <property type="project" value="TreeGrafter"/>
</dbReference>
<name>X0RVY4_9ZZZZ</name>
<dbReference type="Gene3D" id="3.40.190.290">
    <property type="match status" value="1"/>
</dbReference>
<dbReference type="EMBL" id="BARS01005031">
    <property type="protein sequence ID" value="GAF67922.1"/>
    <property type="molecule type" value="Genomic_DNA"/>
</dbReference>
<evidence type="ECO:0000259" key="4">
    <source>
        <dbReference type="Pfam" id="PF03466"/>
    </source>
</evidence>
<evidence type="ECO:0000313" key="5">
    <source>
        <dbReference type="EMBL" id="GAF67922.1"/>
    </source>
</evidence>
<dbReference type="AlphaFoldDB" id="X0RVY4"/>
<evidence type="ECO:0000256" key="2">
    <source>
        <dbReference type="ARBA" id="ARBA00023015"/>
    </source>
</evidence>
<dbReference type="InterPro" id="IPR005119">
    <property type="entry name" value="LysR_subst-bd"/>
</dbReference>
<evidence type="ECO:0000256" key="3">
    <source>
        <dbReference type="ARBA" id="ARBA00023163"/>
    </source>
</evidence>
<organism evidence="5">
    <name type="scientific">marine sediment metagenome</name>
    <dbReference type="NCBI Taxonomy" id="412755"/>
    <lineage>
        <taxon>unclassified sequences</taxon>
        <taxon>metagenomes</taxon>
        <taxon>ecological metagenomes</taxon>
    </lineage>
</organism>
<protein>
    <recommendedName>
        <fullName evidence="4">LysR substrate-binding domain-containing protein</fullName>
    </recommendedName>
</protein>
<comment type="caution">
    <text evidence="5">The sequence shown here is derived from an EMBL/GenBank/DDBJ whole genome shotgun (WGS) entry which is preliminary data.</text>
</comment>
<dbReference type="GO" id="GO:0000976">
    <property type="term" value="F:transcription cis-regulatory region binding"/>
    <property type="evidence" value="ECO:0007669"/>
    <property type="project" value="TreeGrafter"/>
</dbReference>
<feature type="non-terminal residue" evidence="5">
    <location>
        <position position="1"/>
    </location>
</feature>
<dbReference type="SUPFAM" id="SSF53850">
    <property type="entry name" value="Periplasmic binding protein-like II"/>
    <property type="match status" value="1"/>
</dbReference>
<comment type="similarity">
    <text evidence="1">Belongs to the LysR transcriptional regulatory family.</text>
</comment>
<evidence type="ECO:0000256" key="1">
    <source>
        <dbReference type="ARBA" id="ARBA00009437"/>
    </source>
</evidence>
<accession>X0RVY4</accession>
<keyword evidence="3" id="KW-0804">Transcription</keyword>
<reference evidence="5" key="1">
    <citation type="journal article" date="2014" name="Front. Microbiol.">
        <title>High frequency of phylogenetically diverse reductive dehalogenase-homologous genes in deep subseafloor sedimentary metagenomes.</title>
        <authorList>
            <person name="Kawai M."/>
            <person name="Futagami T."/>
            <person name="Toyoda A."/>
            <person name="Takaki Y."/>
            <person name="Nishi S."/>
            <person name="Hori S."/>
            <person name="Arai W."/>
            <person name="Tsubouchi T."/>
            <person name="Morono Y."/>
            <person name="Uchiyama I."/>
            <person name="Ito T."/>
            <person name="Fujiyama A."/>
            <person name="Inagaki F."/>
            <person name="Takami H."/>
        </authorList>
    </citation>
    <scope>NUCLEOTIDE SEQUENCE</scope>
    <source>
        <strain evidence="5">Expedition CK06-06</strain>
    </source>
</reference>
<dbReference type="PANTHER" id="PTHR30126:SF39">
    <property type="entry name" value="HTH-TYPE TRANSCRIPTIONAL REGULATOR CYSL"/>
    <property type="match status" value="1"/>
</dbReference>
<gene>
    <name evidence="5" type="ORF">S01H1_09852</name>
</gene>
<sequence length="199" mass="21889">PRLIARFRALHPQVQVSCNVMTRKNVLAALLDGLVHLAGTSSRGLGRDIECRPFASDAVILVVPVDHPWAAQGEIEPQELLTENFILREETAGTRRVLEDGLADHGLHVDQLQTVMVMANSEAIRTGVEENIGVAFISRLVAADGIELGRIAEVRVANLDLRQQLYMARNVRRPATKAQGAFWEFIFDPANGAQFQSTS</sequence>
<dbReference type="PANTHER" id="PTHR30126">
    <property type="entry name" value="HTH-TYPE TRANSCRIPTIONAL REGULATOR"/>
    <property type="match status" value="1"/>
</dbReference>
<keyword evidence="2" id="KW-0805">Transcription regulation</keyword>
<feature type="domain" description="LysR substrate-binding" evidence="4">
    <location>
        <begin position="1"/>
        <end position="186"/>
    </location>
</feature>